<dbReference type="AlphaFoldDB" id="M7B2Z1"/>
<evidence type="ECO:0000313" key="2">
    <source>
        <dbReference type="Proteomes" id="UP000031443"/>
    </source>
</evidence>
<protein>
    <submittedName>
        <fullName evidence="1">Uncharacterized protein</fullName>
    </submittedName>
</protein>
<sequence>MFWSLSFKPCNGCKKSMVVNDPHSKFLKCLSHIWDRYQICRDVKARTKKDRSPSHGDGVMCIIRAYLLGAGTKDFYLTQKCHSGHCGDSVSSKGRSTTKWINYADRRSSPISVVASSLKRYSGTAGALYMKTSCQSVTAKYKVEQIV</sequence>
<accession>M7B2Z1</accession>
<reference evidence="2" key="1">
    <citation type="journal article" date="2013" name="Nat. Genet.">
        <title>The draft genomes of soft-shell turtle and green sea turtle yield insights into the development and evolution of the turtle-specific body plan.</title>
        <authorList>
            <person name="Wang Z."/>
            <person name="Pascual-Anaya J."/>
            <person name="Zadissa A."/>
            <person name="Li W."/>
            <person name="Niimura Y."/>
            <person name="Huang Z."/>
            <person name="Li C."/>
            <person name="White S."/>
            <person name="Xiong Z."/>
            <person name="Fang D."/>
            <person name="Wang B."/>
            <person name="Ming Y."/>
            <person name="Chen Y."/>
            <person name="Zheng Y."/>
            <person name="Kuraku S."/>
            <person name="Pignatelli M."/>
            <person name="Herrero J."/>
            <person name="Beal K."/>
            <person name="Nozawa M."/>
            <person name="Li Q."/>
            <person name="Wang J."/>
            <person name="Zhang H."/>
            <person name="Yu L."/>
            <person name="Shigenobu S."/>
            <person name="Wang J."/>
            <person name="Liu J."/>
            <person name="Flicek P."/>
            <person name="Searle S."/>
            <person name="Wang J."/>
            <person name="Kuratani S."/>
            <person name="Yin Y."/>
            <person name="Aken B."/>
            <person name="Zhang G."/>
            <person name="Irie N."/>
        </authorList>
    </citation>
    <scope>NUCLEOTIDE SEQUENCE [LARGE SCALE GENOMIC DNA]</scope>
</reference>
<dbReference type="EMBL" id="KB541130">
    <property type="protein sequence ID" value="EMP32261.1"/>
    <property type="molecule type" value="Genomic_DNA"/>
</dbReference>
<evidence type="ECO:0000313" key="1">
    <source>
        <dbReference type="EMBL" id="EMP32261.1"/>
    </source>
</evidence>
<dbReference type="Proteomes" id="UP000031443">
    <property type="component" value="Unassembled WGS sequence"/>
</dbReference>
<keyword evidence="2" id="KW-1185">Reference proteome</keyword>
<organism evidence="1 2">
    <name type="scientific">Chelonia mydas</name>
    <name type="common">Green sea-turtle</name>
    <name type="synonym">Chelonia agassizi</name>
    <dbReference type="NCBI Taxonomy" id="8469"/>
    <lineage>
        <taxon>Eukaryota</taxon>
        <taxon>Metazoa</taxon>
        <taxon>Chordata</taxon>
        <taxon>Craniata</taxon>
        <taxon>Vertebrata</taxon>
        <taxon>Euteleostomi</taxon>
        <taxon>Archelosauria</taxon>
        <taxon>Testudinata</taxon>
        <taxon>Testudines</taxon>
        <taxon>Cryptodira</taxon>
        <taxon>Durocryptodira</taxon>
        <taxon>Americhelydia</taxon>
        <taxon>Chelonioidea</taxon>
        <taxon>Cheloniidae</taxon>
        <taxon>Chelonia</taxon>
    </lineage>
</organism>
<proteinExistence type="predicted"/>
<name>M7B2Z1_CHEMY</name>
<gene>
    <name evidence="1" type="ORF">UY3_10592</name>
</gene>